<evidence type="ECO:0000256" key="6">
    <source>
        <dbReference type="ARBA" id="ARBA00048017"/>
    </source>
</evidence>
<sequence>MDVELHDYITSANECFELNLTRPSRDAAQEPVFSESFNPDFTHALFGNRQEIIGYKEPTIQLSFRANDMKPSLQAGFEEKVELREEVYSERHLKVDFKTMFKEYLPAFVFDRSETPAESAQTDPTSKDWRPPGKQLHTFTLHGKQFEIWVASFTDPAVRNLWDNIRILPMLFIDGASLPELDLEWSLERWSIYLLYEVTPIDDEISPYTLAGFSTTYRLWLLPTFEIMRATKSLPSPPASTNSDASKWTPPRLTQDPETFRIKEHINSLEQPSRERISQFLILPPFQGQSLGATLYETIFADLVKRSYIYELTVEEPSEEFDAMRDFSDIVYLRTLPSFLSLTIPATISKEKLAKSAPIPRDEILGNLNIRQLQRETKIVPRQFNRMLELHLLSTIPPANRNKNRITRKDKCSNENDRRYYFWRLAVKDRIFCQNRDQLVTMEEGEEALTHAQKVDMVEKAVSRQQEEYEERLQGLERRTKWKNGEVKEGSSSRSKRKRMVVEDDEDDEWEDMNDESVSSKRARV</sequence>
<feature type="compositionally biased region" description="Acidic residues" evidence="11">
    <location>
        <begin position="503"/>
        <end position="515"/>
    </location>
</feature>
<feature type="active site" description="Proton donor/acceptor" evidence="8">
    <location>
        <position position="315"/>
    </location>
</feature>
<dbReference type="GO" id="GO:0000781">
    <property type="term" value="C:chromosome, telomeric region"/>
    <property type="evidence" value="ECO:0007669"/>
    <property type="project" value="GOC"/>
</dbReference>
<protein>
    <recommendedName>
        <fullName evidence="3 7">Histone acetyltransferase type B catalytic subunit</fullName>
        <ecNumber evidence="2 7">2.3.1.48</ecNumber>
    </recommendedName>
</protein>
<keyword evidence="7" id="KW-0539">Nucleus</keyword>
<evidence type="ECO:0000256" key="5">
    <source>
        <dbReference type="ARBA" id="ARBA00023315"/>
    </source>
</evidence>
<dbReference type="InterPro" id="IPR016181">
    <property type="entry name" value="Acyl_CoA_acyltransferase"/>
</dbReference>
<dbReference type="Gene3D" id="3.90.360.10">
    <property type="entry name" value="Histone acetyl transferase 1 (HAT1), N-terminal domain"/>
    <property type="match status" value="1"/>
</dbReference>
<dbReference type="GO" id="GO:0005737">
    <property type="term" value="C:cytoplasm"/>
    <property type="evidence" value="ECO:0007669"/>
    <property type="project" value="UniProtKB-SubCell"/>
</dbReference>
<dbReference type="Proteomes" id="UP000799764">
    <property type="component" value="Unassembled WGS sequence"/>
</dbReference>
<dbReference type="SUPFAM" id="SSF55729">
    <property type="entry name" value="Acyl-CoA N-acyltransferases (Nat)"/>
    <property type="match status" value="1"/>
</dbReference>
<evidence type="ECO:0000313" key="13">
    <source>
        <dbReference type="EMBL" id="KAF2448343.1"/>
    </source>
</evidence>
<dbReference type="AlphaFoldDB" id="A0A9P4UGB3"/>
<feature type="binding site" evidence="9">
    <location>
        <begin position="280"/>
        <end position="282"/>
    </location>
    <ligand>
        <name>acetyl-CoA</name>
        <dbReference type="ChEBI" id="CHEBI:57288"/>
    </ligand>
</feature>
<comment type="function">
    <text evidence="7">Catalytic component of the histone acetylase B (HAT-B) complex. Has intrinsic substrate specificity that modifies lysine in recognition sequence GXGKXG. Involved in DNA double-strand break repair.</text>
</comment>
<feature type="site" description="Interaction with histone H4 N-terminus" evidence="10">
    <location>
        <position position="190"/>
    </location>
</feature>
<comment type="subcellular location">
    <subcellularLocation>
        <location evidence="7">Cytoplasm</location>
    </subcellularLocation>
    <subcellularLocation>
        <location evidence="7">Nucleus</location>
    </subcellularLocation>
</comment>
<proteinExistence type="inferred from homology"/>
<organism evidence="13 14">
    <name type="scientific">Karstenula rhodostoma CBS 690.94</name>
    <dbReference type="NCBI Taxonomy" id="1392251"/>
    <lineage>
        <taxon>Eukaryota</taxon>
        <taxon>Fungi</taxon>
        <taxon>Dikarya</taxon>
        <taxon>Ascomycota</taxon>
        <taxon>Pezizomycotina</taxon>
        <taxon>Dothideomycetes</taxon>
        <taxon>Pleosporomycetidae</taxon>
        <taxon>Pleosporales</taxon>
        <taxon>Massarineae</taxon>
        <taxon>Didymosphaeriaceae</taxon>
        <taxon>Karstenula</taxon>
    </lineage>
</organism>
<feature type="region of interest" description="Disordered" evidence="11">
    <location>
        <begin position="480"/>
        <end position="525"/>
    </location>
</feature>
<comment type="catalytic activity">
    <reaction evidence="6 7">
        <text>L-lysyl-[protein] + acetyl-CoA = N(6)-acetyl-L-lysyl-[protein] + CoA + H(+)</text>
        <dbReference type="Rhea" id="RHEA:45948"/>
        <dbReference type="Rhea" id="RHEA-COMP:9752"/>
        <dbReference type="Rhea" id="RHEA-COMP:10731"/>
        <dbReference type="ChEBI" id="CHEBI:15378"/>
        <dbReference type="ChEBI" id="CHEBI:29969"/>
        <dbReference type="ChEBI" id="CHEBI:57287"/>
        <dbReference type="ChEBI" id="CHEBI:57288"/>
        <dbReference type="ChEBI" id="CHEBI:61930"/>
        <dbReference type="EC" id="2.3.1.48"/>
    </reaction>
</comment>
<dbReference type="GO" id="GO:0005634">
    <property type="term" value="C:nucleus"/>
    <property type="evidence" value="ECO:0007669"/>
    <property type="project" value="UniProtKB-SubCell"/>
</dbReference>
<evidence type="ECO:0000259" key="12">
    <source>
        <dbReference type="Pfam" id="PF10394"/>
    </source>
</evidence>
<evidence type="ECO:0000256" key="3">
    <source>
        <dbReference type="ARBA" id="ARBA00021268"/>
    </source>
</evidence>
<evidence type="ECO:0000256" key="9">
    <source>
        <dbReference type="PIRSR" id="PIRSR038084-2"/>
    </source>
</evidence>
<evidence type="ECO:0000256" key="4">
    <source>
        <dbReference type="ARBA" id="ARBA00022679"/>
    </source>
</evidence>
<comment type="caution">
    <text evidence="13">The sequence shown here is derived from an EMBL/GenBank/DDBJ whole genome shotgun (WGS) entry which is preliminary data.</text>
</comment>
<dbReference type="InterPro" id="IPR037113">
    <property type="entry name" value="Hat1_N_sf"/>
</dbReference>
<evidence type="ECO:0000256" key="11">
    <source>
        <dbReference type="SAM" id="MobiDB-lite"/>
    </source>
</evidence>
<dbReference type="InterPro" id="IPR017380">
    <property type="entry name" value="Hist_AcTrfase_B-typ_cat-su"/>
</dbReference>
<feature type="domain" description="Histone acetyl transferase HAT1 N-terminal" evidence="12">
    <location>
        <begin position="8"/>
        <end position="174"/>
    </location>
</feature>
<comment type="subunit">
    <text evidence="7">Component of the HAT-B complex composed of at least HAT1 and HAT2. The HAT-B complex binds to histone H4 tail.</text>
</comment>
<dbReference type="InterPro" id="IPR019467">
    <property type="entry name" value="Hat1_N"/>
</dbReference>
<dbReference type="EC" id="2.3.1.48" evidence="2 7"/>
<feature type="compositionally biased region" description="Basic and acidic residues" evidence="11">
    <location>
        <begin position="480"/>
        <end position="491"/>
    </location>
</feature>
<name>A0A9P4UGB3_9PLEO</name>
<dbReference type="PIRSF" id="PIRSF038084">
    <property type="entry name" value="HAT-B_cat"/>
    <property type="match status" value="1"/>
</dbReference>
<evidence type="ECO:0000256" key="8">
    <source>
        <dbReference type="PIRSR" id="PIRSR038084-1"/>
    </source>
</evidence>
<reference evidence="13" key="1">
    <citation type="journal article" date="2020" name="Stud. Mycol.">
        <title>101 Dothideomycetes genomes: a test case for predicting lifestyles and emergence of pathogens.</title>
        <authorList>
            <person name="Haridas S."/>
            <person name="Albert R."/>
            <person name="Binder M."/>
            <person name="Bloem J."/>
            <person name="Labutti K."/>
            <person name="Salamov A."/>
            <person name="Andreopoulos B."/>
            <person name="Baker S."/>
            <person name="Barry K."/>
            <person name="Bills G."/>
            <person name="Bluhm B."/>
            <person name="Cannon C."/>
            <person name="Castanera R."/>
            <person name="Culley D."/>
            <person name="Daum C."/>
            <person name="Ezra D."/>
            <person name="Gonzalez J."/>
            <person name="Henrissat B."/>
            <person name="Kuo A."/>
            <person name="Liang C."/>
            <person name="Lipzen A."/>
            <person name="Lutzoni F."/>
            <person name="Magnuson J."/>
            <person name="Mondo S."/>
            <person name="Nolan M."/>
            <person name="Ohm R."/>
            <person name="Pangilinan J."/>
            <person name="Park H.-J."/>
            <person name="Ramirez L."/>
            <person name="Alfaro M."/>
            <person name="Sun H."/>
            <person name="Tritt A."/>
            <person name="Yoshinaga Y."/>
            <person name="Zwiers L.-H."/>
            <person name="Turgeon B."/>
            <person name="Goodwin S."/>
            <person name="Spatafora J."/>
            <person name="Crous P."/>
            <person name="Grigoriev I."/>
        </authorList>
    </citation>
    <scope>NUCLEOTIDE SEQUENCE</scope>
    <source>
        <strain evidence="13">CBS 690.94</strain>
    </source>
</reference>
<evidence type="ECO:0000313" key="14">
    <source>
        <dbReference type="Proteomes" id="UP000799764"/>
    </source>
</evidence>
<dbReference type="GO" id="GO:0031509">
    <property type="term" value="P:subtelomeric heterochromatin formation"/>
    <property type="evidence" value="ECO:0007669"/>
    <property type="project" value="InterPro"/>
</dbReference>
<dbReference type="PANTHER" id="PTHR12046">
    <property type="entry name" value="HISTONE ACETYLTRANSFERASE TYPE B CATALYTIC SUBUNIT"/>
    <property type="match status" value="1"/>
</dbReference>
<dbReference type="EMBL" id="MU001495">
    <property type="protein sequence ID" value="KAF2448343.1"/>
    <property type="molecule type" value="Genomic_DNA"/>
</dbReference>
<accession>A0A9P4UGB3</accession>
<keyword evidence="4 7" id="KW-0808">Transferase</keyword>
<keyword evidence="14" id="KW-1185">Reference proteome</keyword>
<comment type="similarity">
    <text evidence="1 7">Belongs to the HAT1 family.</text>
</comment>
<dbReference type="Gene3D" id="3.40.630.30">
    <property type="match status" value="1"/>
</dbReference>
<evidence type="ECO:0000256" key="2">
    <source>
        <dbReference type="ARBA" id="ARBA00013184"/>
    </source>
</evidence>
<dbReference type="GO" id="GO:0004402">
    <property type="term" value="F:histone acetyltransferase activity"/>
    <property type="evidence" value="ECO:0007669"/>
    <property type="project" value="UniProtKB-UniRule"/>
</dbReference>
<dbReference type="OrthoDB" id="10253098at2759"/>
<gene>
    <name evidence="13" type="ORF">P171DRAFT_517903</name>
</gene>
<keyword evidence="5 7" id="KW-0012">Acyltransferase</keyword>
<keyword evidence="7" id="KW-0963">Cytoplasm</keyword>
<dbReference type="Pfam" id="PF10394">
    <property type="entry name" value="Hat1_N"/>
    <property type="match status" value="1"/>
</dbReference>
<evidence type="ECO:0000256" key="1">
    <source>
        <dbReference type="ARBA" id="ARBA00010543"/>
    </source>
</evidence>
<evidence type="ECO:0000256" key="10">
    <source>
        <dbReference type="PIRSR" id="PIRSR038084-3"/>
    </source>
</evidence>
<evidence type="ECO:0000256" key="7">
    <source>
        <dbReference type="PIRNR" id="PIRNR038084"/>
    </source>
</evidence>